<dbReference type="AlphaFoldDB" id="A0A7K1TYD8"/>
<keyword evidence="4" id="KW-1185">Reference proteome</keyword>
<comment type="caution">
    <text evidence="3">The sequence shown here is derived from an EMBL/GenBank/DDBJ whole genome shotgun (WGS) entry which is preliminary data.</text>
</comment>
<dbReference type="Gene3D" id="3.40.30.10">
    <property type="entry name" value="Glutaredoxin"/>
    <property type="match status" value="1"/>
</dbReference>
<dbReference type="SUPFAM" id="SSF52833">
    <property type="entry name" value="Thioredoxin-like"/>
    <property type="match status" value="1"/>
</dbReference>
<evidence type="ECO:0000313" key="4">
    <source>
        <dbReference type="Proteomes" id="UP000461730"/>
    </source>
</evidence>
<dbReference type="RefSeq" id="WP_157304495.1">
    <property type="nucleotide sequence ID" value="NZ_WRXN01000001.1"/>
</dbReference>
<organism evidence="3 4">
    <name type="scientific">Chitinophaga tropicalis</name>
    <dbReference type="NCBI Taxonomy" id="2683588"/>
    <lineage>
        <taxon>Bacteria</taxon>
        <taxon>Pseudomonadati</taxon>
        <taxon>Bacteroidota</taxon>
        <taxon>Chitinophagia</taxon>
        <taxon>Chitinophagales</taxon>
        <taxon>Chitinophagaceae</taxon>
        <taxon>Chitinophaga</taxon>
    </lineage>
</organism>
<evidence type="ECO:0000313" key="3">
    <source>
        <dbReference type="EMBL" id="MVT07102.1"/>
    </source>
</evidence>
<dbReference type="InterPro" id="IPR036249">
    <property type="entry name" value="Thioredoxin-like_sf"/>
</dbReference>
<dbReference type="EMBL" id="WRXN01000001">
    <property type="protein sequence ID" value="MVT07102.1"/>
    <property type="molecule type" value="Genomic_DNA"/>
</dbReference>
<dbReference type="Proteomes" id="UP000461730">
    <property type="component" value="Unassembled WGS sequence"/>
</dbReference>
<dbReference type="PANTHER" id="PTHR30041">
    <property type="entry name" value="ARSENATE REDUCTASE"/>
    <property type="match status" value="1"/>
</dbReference>
<dbReference type="InterPro" id="IPR006660">
    <property type="entry name" value="Arsenate_reductase-like"/>
</dbReference>
<dbReference type="Pfam" id="PF03960">
    <property type="entry name" value="ArsC"/>
    <property type="match status" value="1"/>
</dbReference>
<name>A0A7K1TYD8_9BACT</name>
<comment type="similarity">
    <text evidence="1 2">Belongs to the ArsC family.</text>
</comment>
<protein>
    <submittedName>
        <fullName evidence="3">Arsenate reductase</fullName>
    </submittedName>
</protein>
<reference evidence="3 4" key="1">
    <citation type="submission" date="2019-12" db="EMBL/GenBank/DDBJ databases">
        <title>Chitinophaga sp. strain ysch24 (GDMCC 1.1355), whole genome shotgun sequence.</title>
        <authorList>
            <person name="Zhang X."/>
        </authorList>
    </citation>
    <scope>NUCLEOTIDE SEQUENCE [LARGE SCALE GENOMIC DNA]</scope>
    <source>
        <strain evidence="4">ysch24</strain>
    </source>
</reference>
<dbReference type="PROSITE" id="PS51353">
    <property type="entry name" value="ARSC"/>
    <property type="match status" value="1"/>
</dbReference>
<evidence type="ECO:0000256" key="2">
    <source>
        <dbReference type="PROSITE-ProRule" id="PRU01282"/>
    </source>
</evidence>
<evidence type="ECO:0000256" key="1">
    <source>
        <dbReference type="ARBA" id="ARBA00007198"/>
    </source>
</evidence>
<accession>A0A7K1TYD8</accession>
<sequence length="118" mass="13491">MKKIYHLSTCSTCKRILESTGAKEKGFVLQDIKTEKITPQQLEEMHKLAGSYEALFSRRSQKYRPMGLHEKELTEKDYHDLILQEYSFLKRPVAIVGKQIFIGSDKKTVEGLEAAAGK</sequence>
<proteinExistence type="inferred from homology"/>
<dbReference type="PANTHER" id="PTHR30041:SF8">
    <property type="entry name" value="PROTEIN YFFB"/>
    <property type="match status" value="1"/>
</dbReference>
<gene>
    <name evidence="3" type="ORF">GO493_02430</name>
</gene>